<evidence type="ECO:0000256" key="1">
    <source>
        <dbReference type="SAM" id="SignalP"/>
    </source>
</evidence>
<organism evidence="2 3">
    <name type="scientific">Mesorhabditis belari</name>
    <dbReference type="NCBI Taxonomy" id="2138241"/>
    <lineage>
        <taxon>Eukaryota</taxon>
        <taxon>Metazoa</taxon>
        <taxon>Ecdysozoa</taxon>
        <taxon>Nematoda</taxon>
        <taxon>Chromadorea</taxon>
        <taxon>Rhabditida</taxon>
        <taxon>Rhabditina</taxon>
        <taxon>Rhabditomorpha</taxon>
        <taxon>Rhabditoidea</taxon>
        <taxon>Rhabditidae</taxon>
        <taxon>Mesorhabditinae</taxon>
        <taxon>Mesorhabditis</taxon>
    </lineage>
</organism>
<dbReference type="Proteomes" id="UP000887575">
    <property type="component" value="Unassembled WGS sequence"/>
</dbReference>
<evidence type="ECO:0000313" key="2">
    <source>
        <dbReference type="Proteomes" id="UP000887575"/>
    </source>
</evidence>
<dbReference type="AlphaFoldDB" id="A0AAF3ET82"/>
<reference evidence="3" key="1">
    <citation type="submission" date="2024-02" db="UniProtKB">
        <authorList>
            <consortium name="WormBaseParasite"/>
        </authorList>
    </citation>
    <scope>IDENTIFICATION</scope>
</reference>
<evidence type="ECO:0000313" key="3">
    <source>
        <dbReference type="WBParaSite" id="MBELARI_LOCUS17360"/>
    </source>
</evidence>
<dbReference type="WBParaSite" id="MBELARI_LOCUS17360">
    <property type="protein sequence ID" value="MBELARI_LOCUS17360"/>
    <property type="gene ID" value="MBELARI_LOCUS17360"/>
</dbReference>
<protein>
    <submittedName>
        <fullName evidence="3">Uncharacterized protein</fullName>
    </submittedName>
</protein>
<name>A0AAF3ET82_9BILA</name>
<feature type="signal peptide" evidence="1">
    <location>
        <begin position="1"/>
        <end position="23"/>
    </location>
</feature>
<keyword evidence="1" id="KW-0732">Signal</keyword>
<accession>A0AAF3ET82</accession>
<sequence length="154" mass="16108">MASQKLCSLAIILAFAVFYEVQAAPTPVDVSTLSNSTEISTLEEHGVRVKRSGCGSHISIQSLAAADAVDAVAVAVEDVEDVEDADVVVVNHAVAVARDAVAVNNAVVHGCGGCGCCGCGGRRRRSIQKLRIQHIEKQIAEKKALSQSLEEIGQ</sequence>
<feature type="chain" id="PRO_5042000052" evidence="1">
    <location>
        <begin position="24"/>
        <end position="154"/>
    </location>
</feature>
<proteinExistence type="predicted"/>
<keyword evidence="2" id="KW-1185">Reference proteome</keyword>